<evidence type="ECO:0000313" key="4">
    <source>
        <dbReference type="Proteomes" id="UP001214250"/>
    </source>
</evidence>
<proteinExistence type="predicted"/>
<feature type="domain" description="AAA" evidence="1">
    <location>
        <begin position="18"/>
        <end position="151"/>
    </location>
</feature>
<accession>A0ABY7VVJ5</accession>
<dbReference type="EMBL" id="CP117812">
    <property type="protein sequence ID" value="WDE97732.1"/>
    <property type="molecule type" value="Genomic_DNA"/>
</dbReference>
<gene>
    <name evidence="3" type="ORF">PQO03_18055</name>
</gene>
<dbReference type="RefSeq" id="WP_274152298.1">
    <property type="nucleotide sequence ID" value="NZ_CP117812.1"/>
</dbReference>
<reference evidence="3 4" key="1">
    <citation type="submission" date="2023-02" db="EMBL/GenBank/DDBJ databases">
        <title>Genome sequence of Lentisphaera profundi SAORIC-696.</title>
        <authorList>
            <person name="Kim e."/>
            <person name="Cho J.-C."/>
            <person name="Choi A."/>
            <person name="Kang I."/>
        </authorList>
    </citation>
    <scope>NUCLEOTIDE SEQUENCE [LARGE SCALE GENOMIC DNA]</scope>
    <source>
        <strain evidence="3 4">SAORIC-696</strain>
    </source>
</reference>
<dbReference type="InterPro" id="IPR041682">
    <property type="entry name" value="AAA_14"/>
</dbReference>
<dbReference type="Pfam" id="PF13173">
    <property type="entry name" value="AAA_14"/>
    <property type="match status" value="1"/>
</dbReference>
<dbReference type="InterPro" id="IPR025420">
    <property type="entry name" value="DUF4143"/>
</dbReference>
<sequence>MIRNITQELLKWSNNTRRKPLLLQGARQVGKTYILKDFGESLSSSYFYLNFEDKQLHSIFLDGAYDTEKILFRIEAYFNKAINRVDDLIIFDEIQDCPQAISSLKYFCEKHPEMRIACAGSHIGIERGEYPFPVGKVNFLTLYPMTFDEFLREANAYLYKAIHDSVTLHVIDDSIHNLLWDQYKKYTIVGGMPEAVVEYLSEKQDLYKALSRARAVHSDLLKAYTMDFAKYSGKINAQKITLVFKNIAKQLQKVHDDSTQRYYFKDVLPGQSKFIQLQGPIEWLVTSGLARKIHIASKPELPLSAYSKDNLFKLFFFDIGLLVTQLNLGMNAVIDQQIGSYKGFIAEVFVAQQLHSSYGDELFSWQNNRSEIEFLIENQNKVIPVEVKSGKRTQAKSLATYKKKYQPELAIKLSANNLRYENGHINAPIYLAGLLNSLVID</sequence>
<evidence type="ECO:0000259" key="1">
    <source>
        <dbReference type="Pfam" id="PF13173"/>
    </source>
</evidence>
<dbReference type="Proteomes" id="UP001214250">
    <property type="component" value="Chromosome 2"/>
</dbReference>
<dbReference type="PANTHER" id="PTHR33295:SF7">
    <property type="entry name" value="ATPASE"/>
    <property type="match status" value="1"/>
</dbReference>
<organism evidence="3 4">
    <name type="scientific">Lentisphaera profundi</name>
    <dbReference type="NCBI Taxonomy" id="1658616"/>
    <lineage>
        <taxon>Bacteria</taxon>
        <taxon>Pseudomonadati</taxon>
        <taxon>Lentisphaerota</taxon>
        <taxon>Lentisphaeria</taxon>
        <taxon>Lentisphaerales</taxon>
        <taxon>Lentisphaeraceae</taxon>
        <taxon>Lentisphaera</taxon>
    </lineage>
</organism>
<evidence type="ECO:0000259" key="2">
    <source>
        <dbReference type="Pfam" id="PF13635"/>
    </source>
</evidence>
<dbReference type="PANTHER" id="PTHR33295">
    <property type="entry name" value="ATPASE"/>
    <property type="match status" value="1"/>
</dbReference>
<evidence type="ECO:0000313" key="3">
    <source>
        <dbReference type="EMBL" id="WDE97732.1"/>
    </source>
</evidence>
<name>A0ABY7VVJ5_9BACT</name>
<dbReference type="Gene3D" id="3.40.50.300">
    <property type="entry name" value="P-loop containing nucleotide triphosphate hydrolases"/>
    <property type="match status" value="1"/>
</dbReference>
<dbReference type="InterPro" id="IPR027417">
    <property type="entry name" value="P-loop_NTPase"/>
</dbReference>
<protein>
    <submittedName>
        <fullName evidence="3">AAA family ATPase</fullName>
    </submittedName>
</protein>
<feature type="domain" description="DUF4143" evidence="2">
    <location>
        <begin position="226"/>
        <end position="390"/>
    </location>
</feature>
<dbReference type="Pfam" id="PF13635">
    <property type="entry name" value="DUF4143"/>
    <property type="match status" value="1"/>
</dbReference>
<keyword evidence="4" id="KW-1185">Reference proteome</keyword>
<dbReference type="SUPFAM" id="SSF52540">
    <property type="entry name" value="P-loop containing nucleoside triphosphate hydrolases"/>
    <property type="match status" value="1"/>
</dbReference>